<reference evidence="3" key="1">
    <citation type="journal article" date="2011" name="MBio">
        <title>Novel metabolic attributes of the genus Cyanothece, comprising a group of unicellular nitrogen-fixing Cyanobacteria.</title>
        <authorList>
            <person name="Bandyopadhyay A."/>
            <person name="Elvitigala T."/>
            <person name="Welsh E."/>
            <person name="Stockel J."/>
            <person name="Liberton M."/>
            <person name="Min H."/>
            <person name="Sherman L.A."/>
            <person name="Pakrasi H.B."/>
        </authorList>
    </citation>
    <scope>NUCLEOTIDE SEQUENCE [LARGE SCALE GENOMIC DNA]</scope>
    <source>
        <strain evidence="3">PCC 7822</strain>
    </source>
</reference>
<evidence type="ECO:0000313" key="3">
    <source>
        <dbReference type="Proteomes" id="UP000008206"/>
    </source>
</evidence>
<feature type="transmembrane region" description="Helical" evidence="1">
    <location>
        <begin position="80"/>
        <end position="100"/>
    </location>
</feature>
<keyword evidence="3" id="KW-1185">Reference proteome</keyword>
<accession>E0UBX6</accession>
<dbReference type="STRING" id="497965.Cyan7822_3239"/>
<dbReference type="EMBL" id="CP002198">
    <property type="protein sequence ID" value="ADN15191.1"/>
    <property type="molecule type" value="Genomic_DNA"/>
</dbReference>
<evidence type="ECO:0000256" key="1">
    <source>
        <dbReference type="SAM" id="Phobius"/>
    </source>
</evidence>
<sequence length="105" mass="12245">MMNRSDPFGEEKLNKVQLMWYLFPLIGWIPSLWTLYRHQGNTEQRSVSRLSVRLTLIWLLVYATLWTGSALGSDIWTVRLLYLNGLVTTGYILACLSLIVRLSRR</sequence>
<proteinExistence type="predicted"/>
<keyword evidence="1" id="KW-1133">Transmembrane helix</keyword>
<dbReference type="KEGG" id="cyj:Cyan7822_3239"/>
<name>E0UBX6_GLOV7</name>
<gene>
    <name evidence="2" type="ordered locus">Cyan7822_3239</name>
</gene>
<evidence type="ECO:0000313" key="2">
    <source>
        <dbReference type="EMBL" id="ADN15191.1"/>
    </source>
</evidence>
<feature type="transmembrane region" description="Helical" evidence="1">
    <location>
        <begin position="20"/>
        <end position="38"/>
    </location>
</feature>
<dbReference type="eggNOG" id="ENOG503345Y">
    <property type="taxonomic scope" value="Bacteria"/>
</dbReference>
<protein>
    <submittedName>
        <fullName evidence="2">Uncharacterized protein</fullName>
    </submittedName>
</protein>
<dbReference type="Proteomes" id="UP000008206">
    <property type="component" value="Chromosome"/>
</dbReference>
<keyword evidence="1" id="KW-0812">Transmembrane</keyword>
<dbReference type="HOGENOM" id="CLU_133778_0_0_3"/>
<organism evidence="2 3">
    <name type="scientific">Gloeothece verrucosa (strain PCC 7822)</name>
    <name type="common">Cyanothece sp. (strain PCC 7822)</name>
    <dbReference type="NCBI Taxonomy" id="497965"/>
    <lineage>
        <taxon>Bacteria</taxon>
        <taxon>Bacillati</taxon>
        <taxon>Cyanobacteriota</taxon>
        <taxon>Cyanophyceae</taxon>
        <taxon>Oscillatoriophycideae</taxon>
        <taxon>Chroococcales</taxon>
        <taxon>Aphanothecaceae</taxon>
        <taxon>Gloeothece</taxon>
        <taxon>Gloeothece verrucosa</taxon>
    </lineage>
</organism>
<dbReference type="AlphaFoldDB" id="E0UBX6"/>
<keyword evidence="1" id="KW-0472">Membrane</keyword>
<feature type="transmembrane region" description="Helical" evidence="1">
    <location>
        <begin position="50"/>
        <end position="68"/>
    </location>
</feature>
<dbReference type="RefSeq" id="WP_013323284.1">
    <property type="nucleotide sequence ID" value="NC_014501.1"/>
</dbReference>